<feature type="compositionally biased region" description="Acidic residues" evidence="1">
    <location>
        <begin position="906"/>
        <end position="915"/>
    </location>
</feature>
<feature type="compositionally biased region" description="Basic and acidic residues" evidence="1">
    <location>
        <begin position="881"/>
        <end position="892"/>
    </location>
</feature>
<feature type="compositionally biased region" description="Basic and acidic residues" evidence="1">
    <location>
        <begin position="485"/>
        <end position="499"/>
    </location>
</feature>
<feature type="compositionally biased region" description="Low complexity" evidence="1">
    <location>
        <begin position="193"/>
        <end position="202"/>
    </location>
</feature>
<feature type="compositionally biased region" description="Low complexity" evidence="1">
    <location>
        <begin position="862"/>
        <end position="880"/>
    </location>
</feature>
<reference evidence="2 3" key="1">
    <citation type="submission" date="2024-07" db="EMBL/GenBank/DDBJ databases">
        <title>Section-level genome sequencing and comparative genomics of Aspergillus sections Usti and Cavernicolus.</title>
        <authorList>
            <consortium name="Lawrence Berkeley National Laboratory"/>
            <person name="Nybo J.L."/>
            <person name="Vesth T.C."/>
            <person name="Theobald S."/>
            <person name="Frisvad J.C."/>
            <person name="Larsen T.O."/>
            <person name="Kjaerboelling I."/>
            <person name="Rothschild-Mancinelli K."/>
            <person name="Lyhne E.K."/>
            <person name="Kogle M.E."/>
            <person name="Barry K."/>
            <person name="Clum A."/>
            <person name="Na H."/>
            <person name="Ledsgaard L."/>
            <person name="Lin J."/>
            <person name="Lipzen A."/>
            <person name="Kuo A."/>
            <person name="Riley R."/>
            <person name="Mondo S."/>
            <person name="Labutti K."/>
            <person name="Haridas S."/>
            <person name="Pangalinan J."/>
            <person name="Salamov A.A."/>
            <person name="Simmons B.A."/>
            <person name="Magnuson J.K."/>
            <person name="Chen J."/>
            <person name="Drula E."/>
            <person name="Henrissat B."/>
            <person name="Wiebenga A."/>
            <person name="Lubbers R.J."/>
            <person name="Gomes A.C."/>
            <person name="Makela M.R."/>
            <person name="Stajich J."/>
            <person name="Grigoriev I.V."/>
            <person name="Mortensen U.H."/>
            <person name="De Vries R.P."/>
            <person name="Baker S.E."/>
            <person name="Andersen M.R."/>
        </authorList>
    </citation>
    <scope>NUCLEOTIDE SEQUENCE [LARGE SCALE GENOMIC DNA]</scope>
    <source>
        <strain evidence="2 3">CBS 123904</strain>
    </source>
</reference>
<feature type="compositionally biased region" description="Polar residues" evidence="1">
    <location>
        <begin position="261"/>
        <end position="303"/>
    </location>
</feature>
<dbReference type="EMBL" id="JBFXLU010000264">
    <property type="protein sequence ID" value="KAL2832291.1"/>
    <property type="molecule type" value="Genomic_DNA"/>
</dbReference>
<comment type="caution">
    <text evidence="2">The sequence shown here is derived from an EMBL/GenBank/DDBJ whole genome shotgun (WGS) entry which is preliminary data.</text>
</comment>
<accession>A0ABR4IX04</accession>
<evidence type="ECO:0000256" key="1">
    <source>
        <dbReference type="SAM" id="MobiDB-lite"/>
    </source>
</evidence>
<feature type="compositionally biased region" description="Pro residues" evidence="1">
    <location>
        <begin position="459"/>
        <end position="468"/>
    </location>
</feature>
<feature type="compositionally biased region" description="Basic and acidic residues" evidence="1">
    <location>
        <begin position="778"/>
        <end position="798"/>
    </location>
</feature>
<feature type="compositionally biased region" description="Polar residues" evidence="1">
    <location>
        <begin position="364"/>
        <end position="384"/>
    </location>
</feature>
<feature type="compositionally biased region" description="Polar residues" evidence="1">
    <location>
        <begin position="220"/>
        <end position="237"/>
    </location>
</feature>
<feature type="region of interest" description="Disordered" evidence="1">
    <location>
        <begin position="853"/>
        <end position="915"/>
    </location>
</feature>
<organism evidence="2 3">
    <name type="scientific">Aspergillus pseudoustus</name>
    <dbReference type="NCBI Taxonomy" id="1810923"/>
    <lineage>
        <taxon>Eukaryota</taxon>
        <taxon>Fungi</taxon>
        <taxon>Dikarya</taxon>
        <taxon>Ascomycota</taxon>
        <taxon>Pezizomycotina</taxon>
        <taxon>Eurotiomycetes</taxon>
        <taxon>Eurotiomycetidae</taxon>
        <taxon>Eurotiales</taxon>
        <taxon>Aspergillaceae</taxon>
        <taxon>Aspergillus</taxon>
        <taxon>Aspergillus subgen. Nidulantes</taxon>
    </lineage>
</organism>
<feature type="compositionally biased region" description="Basic and acidic residues" evidence="1">
    <location>
        <begin position="694"/>
        <end position="711"/>
    </location>
</feature>
<name>A0ABR4IX04_9EURO</name>
<sequence length="941" mass="103683">MQEYNELARTLVADAPTIPTYRPSSQSSKRTYTMSALAPKYQQYLSMADEVQTTDKPHARPSNENVNEFVRYLQTHASLQGNSQSTGARDMIKAGQRRLKLALRNNKKVTDSKGKPDDAARQWAALQQEGAFPRSRYRKPEHKPEQDENASTINSNSKSVSDLSFISNSKRDIEKMGRPWLDNPLETRDEPGSKGSSSQLSSLDLRDLASFVEAAVNFSSEFDDSNSPPYQPLTEQPSKPAGAATPVLDLNLRTDMPSVPNVCTTTQSSDDVSRNNSYDLPRAQFNSPHQQRIPSGQQNSHNQPFAELRPTVHPSTPSRPPPTSFSTSSKSSSAPPTPVLKLFPDTMPPRISSKGALRVPIGRSPTSTQILPQAPASQKTTSSAVVYELENRDSINSSTSLPRIREYAAGAREEKSHISAEPQRRPENIVEGEDSQHASIGHSRHSSSLAPDTIDAFPIPAPMKPLPTVPKLSSQTKGETTQKPSIDRPVEQIHPRQPDPEIQVKVPPYINVSAPRSPGNGQSSSRGRVSPFPRFTIEDKDPTTVQDAAKATALLQPRRSSLGKAGRRREEKVRSLIIRDLAASRLKKGPSKTQKTESPPTEHQEPRSSSSSKIETSTLKAHRQYQRKVSPSPSSPPPSHPASDPPRHTLQGRRYGLPTTSKMAATIENFESLSRPGPDQNARVYRRTSVRGSEPNHGRPSIEHIWDDRAENPLPSSDDESPTGGFYWNPPQKTAKRRRPRPAPILIDEPSPPRGRALKKRHDASSFSPPTPQGHRARAPEKSHYAHAATLDHQRNDAHSYYTAEPKPNPSLEGRIEHLERQNKILQAALLAALDVGVKQDLSSLLGASAASMSTNATPPLTGRSFSTTTNTSTSEVQSTGHERREGNEKASYHPGSWVTNPDPFGEGDYESEDDADVRDLEEMMDDFDLDWLSDRSSIMG</sequence>
<dbReference type="Proteomes" id="UP001610446">
    <property type="component" value="Unassembled WGS sequence"/>
</dbReference>
<proteinExistence type="predicted"/>
<feature type="compositionally biased region" description="Pro residues" evidence="1">
    <location>
        <begin position="633"/>
        <end position="644"/>
    </location>
</feature>
<evidence type="ECO:0000313" key="2">
    <source>
        <dbReference type="EMBL" id="KAL2832291.1"/>
    </source>
</evidence>
<feature type="compositionally biased region" description="Polar residues" evidence="1">
    <location>
        <begin position="149"/>
        <end position="163"/>
    </location>
</feature>
<feature type="compositionally biased region" description="Polar residues" evidence="1">
    <location>
        <begin position="471"/>
        <end position="484"/>
    </location>
</feature>
<gene>
    <name evidence="2" type="ORF">BJY01DRAFT_226032</name>
</gene>
<protein>
    <submittedName>
        <fullName evidence="2">Uncharacterized protein</fullName>
    </submittedName>
</protein>
<feature type="region of interest" description="Disordered" evidence="1">
    <location>
        <begin position="220"/>
        <end position="816"/>
    </location>
</feature>
<feature type="region of interest" description="Disordered" evidence="1">
    <location>
        <begin position="127"/>
        <end position="163"/>
    </location>
</feature>
<feature type="region of interest" description="Disordered" evidence="1">
    <location>
        <begin position="175"/>
        <end position="202"/>
    </location>
</feature>
<evidence type="ECO:0000313" key="3">
    <source>
        <dbReference type="Proteomes" id="UP001610446"/>
    </source>
</evidence>
<keyword evidence="3" id="KW-1185">Reference proteome</keyword>
<feature type="compositionally biased region" description="Basic and acidic residues" evidence="1">
    <location>
        <begin position="403"/>
        <end position="428"/>
    </location>
</feature>
<feature type="compositionally biased region" description="Low complexity" evidence="1">
    <location>
        <begin position="324"/>
        <end position="334"/>
    </location>
</feature>